<evidence type="ECO:0000313" key="2">
    <source>
        <dbReference type="Proteomes" id="UP000235371"/>
    </source>
</evidence>
<dbReference type="AlphaFoldDB" id="A0A2J6SHA9"/>
<dbReference type="InParanoid" id="A0A2J6SHA9"/>
<dbReference type="Proteomes" id="UP000235371">
    <property type="component" value="Unassembled WGS sequence"/>
</dbReference>
<dbReference type="EMBL" id="KZ613913">
    <property type="protein sequence ID" value="PMD50137.1"/>
    <property type="molecule type" value="Genomic_DNA"/>
</dbReference>
<protein>
    <submittedName>
        <fullName evidence="1">Uncharacterized protein</fullName>
    </submittedName>
</protein>
<proteinExistence type="predicted"/>
<sequence length="104" mass="11575">MAWFGILLSVGRRGGARVRLCWGRRGRLGEGRRGGVLNDRSGVVKNLWRPCRYRLPCCAVLCSPPNPRLLSPLFASRKPRTASCPETQCGKMHCYGTIMRMIAG</sequence>
<dbReference type="RefSeq" id="XP_024727041.1">
    <property type="nucleotide sequence ID" value="XM_024871394.1"/>
</dbReference>
<reference evidence="1 2" key="1">
    <citation type="submission" date="2016-04" db="EMBL/GenBank/DDBJ databases">
        <title>A degradative enzymes factory behind the ericoid mycorrhizal symbiosis.</title>
        <authorList>
            <consortium name="DOE Joint Genome Institute"/>
            <person name="Martino E."/>
            <person name="Morin E."/>
            <person name="Grelet G."/>
            <person name="Kuo A."/>
            <person name="Kohler A."/>
            <person name="Daghino S."/>
            <person name="Barry K."/>
            <person name="Choi C."/>
            <person name="Cichocki N."/>
            <person name="Clum A."/>
            <person name="Copeland A."/>
            <person name="Hainaut M."/>
            <person name="Haridas S."/>
            <person name="Labutti K."/>
            <person name="Lindquist E."/>
            <person name="Lipzen A."/>
            <person name="Khouja H.-R."/>
            <person name="Murat C."/>
            <person name="Ohm R."/>
            <person name="Olson A."/>
            <person name="Spatafora J."/>
            <person name="Veneault-Fourrey C."/>
            <person name="Henrissat B."/>
            <person name="Grigoriev I."/>
            <person name="Martin F."/>
            <person name="Perotto S."/>
        </authorList>
    </citation>
    <scope>NUCLEOTIDE SEQUENCE [LARGE SCALE GENOMIC DNA]</scope>
    <source>
        <strain evidence="1 2">E</strain>
    </source>
</reference>
<name>A0A2J6SHA9_9HELO</name>
<dbReference type="GeneID" id="36579476"/>
<organism evidence="1 2">
    <name type="scientific">Hyaloscypha bicolor E</name>
    <dbReference type="NCBI Taxonomy" id="1095630"/>
    <lineage>
        <taxon>Eukaryota</taxon>
        <taxon>Fungi</taxon>
        <taxon>Dikarya</taxon>
        <taxon>Ascomycota</taxon>
        <taxon>Pezizomycotina</taxon>
        <taxon>Leotiomycetes</taxon>
        <taxon>Helotiales</taxon>
        <taxon>Hyaloscyphaceae</taxon>
        <taxon>Hyaloscypha</taxon>
        <taxon>Hyaloscypha bicolor</taxon>
    </lineage>
</organism>
<gene>
    <name evidence="1" type="ORF">K444DRAFT_259674</name>
</gene>
<evidence type="ECO:0000313" key="1">
    <source>
        <dbReference type="EMBL" id="PMD50137.1"/>
    </source>
</evidence>
<keyword evidence="2" id="KW-1185">Reference proteome</keyword>
<accession>A0A2J6SHA9</accession>